<sequence length="338" mass="35451">MVDGSTIGAAQWPDGSTATGGAGQAVGGLNCAPAGASYTYSHLSIYQNGKQLALPANIGTVGSSLALQRGCVYPVHTDDASGKIRIDATTNTQYTLGQFFAVWGETLSATNVAGVTGPVTAWVNTGGTLTKYTGDLASLVLPRNGEVTLEVGTPLTQIPTYAWTDPPPLATTPITLTYGGTVGTLYWPNGATSTGGTGSPVDGVVCASGMAETYHVHSHLSIVYNGQTRALPANIGLPGSCNYELHTHDNTGIIHVETPNNKRFTLGQFFDIWGEPLTTTNVAGLTGDVVVYIRDNGDIRRYMGDPRNIQLGSLREITLQVGTPPIGSIAQYNWYEAQ</sequence>
<dbReference type="EMBL" id="BMEG01000002">
    <property type="protein sequence ID" value="GGD65191.1"/>
    <property type="molecule type" value="Genomic_DNA"/>
</dbReference>
<dbReference type="Proteomes" id="UP000597138">
    <property type="component" value="Unassembled WGS sequence"/>
</dbReference>
<accession>A0ABQ1RBR4</accession>
<protein>
    <submittedName>
        <fullName evidence="1">Uncharacterized protein</fullName>
    </submittedName>
</protein>
<evidence type="ECO:0000313" key="1">
    <source>
        <dbReference type="EMBL" id="GGD65191.1"/>
    </source>
</evidence>
<organism evidence="1 2">
    <name type="scientific">Caballeronia grimmiae</name>
    <dbReference type="NCBI Taxonomy" id="1071679"/>
    <lineage>
        <taxon>Bacteria</taxon>
        <taxon>Pseudomonadati</taxon>
        <taxon>Pseudomonadota</taxon>
        <taxon>Betaproteobacteria</taxon>
        <taxon>Burkholderiales</taxon>
        <taxon>Burkholderiaceae</taxon>
        <taxon>Caballeronia</taxon>
    </lineage>
</organism>
<keyword evidence="2" id="KW-1185">Reference proteome</keyword>
<comment type="caution">
    <text evidence="1">The sequence shown here is derived from an EMBL/GenBank/DDBJ whole genome shotgun (WGS) entry which is preliminary data.</text>
</comment>
<proteinExistence type="predicted"/>
<name>A0ABQ1RBR4_9BURK</name>
<evidence type="ECO:0000313" key="2">
    <source>
        <dbReference type="Proteomes" id="UP000597138"/>
    </source>
</evidence>
<reference evidence="2" key="1">
    <citation type="journal article" date="2019" name="Int. J. Syst. Evol. Microbiol.">
        <title>The Global Catalogue of Microorganisms (GCM) 10K type strain sequencing project: providing services to taxonomists for standard genome sequencing and annotation.</title>
        <authorList>
            <consortium name="The Broad Institute Genomics Platform"/>
            <consortium name="The Broad Institute Genome Sequencing Center for Infectious Disease"/>
            <person name="Wu L."/>
            <person name="Ma J."/>
        </authorList>
    </citation>
    <scope>NUCLEOTIDE SEQUENCE [LARGE SCALE GENOMIC DNA]</scope>
    <source>
        <strain evidence="2">CGMCC 1.11013</strain>
    </source>
</reference>
<gene>
    <name evidence="1" type="ORF">GCM10010985_19190</name>
</gene>